<evidence type="ECO:0000256" key="8">
    <source>
        <dbReference type="SAM" id="MobiDB-lite"/>
    </source>
</evidence>
<dbReference type="Proteomes" id="UP000249590">
    <property type="component" value="Unassembled WGS sequence"/>
</dbReference>
<keyword evidence="7" id="KW-0813">Transport</keyword>
<dbReference type="AlphaFoldDB" id="A0A8B2NVY5"/>
<keyword evidence="4 9" id="KW-0812">Transmembrane</keyword>
<feature type="transmembrane region" description="Helical" evidence="9">
    <location>
        <begin position="491"/>
        <end position="518"/>
    </location>
</feature>
<feature type="transmembrane region" description="Helical" evidence="9">
    <location>
        <begin position="428"/>
        <end position="448"/>
    </location>
</feature>
<feature type="transmembrane region" description="Helical" evidence="9">
    <location>
        <begin position="90"/>
        <end position="113"/>
    </location>
</feature>
<dbReference type="EMBL" id="QHHQ01000003">
    <property type="protein sequence ID" value="RAI00521.1"/>
    <property type="molecule type" value="Genomic_DNA"/>
</dbReference>
<feature type="transmembrane region" description="Helical" evidence="9">
    <location>
        <begin position="397"/>
        <end position="416"/>
    </location>
</feature>
<comment type="function">
    <text evidence="7">Part of the tripartite ATP-independent periplasmic (TRAP) transport system.</text>
</comment>
<evidence type="ECO:0000259" key="10">
    <source>
        <dbReference type="Pfam" id="PF06808"/>
    </source>
</evidence>
<evidence type="ECO:0000256" key="9">
    <source>
        <dbReference type="SAM" id="Phobius"/>
    </source>
</evidence>
<feature type="domain" description="TRAP C4-dicarboxylate transport system permease DctM subunit" evidence="10">
    <location>
        <begin position="173"/>
        <end position="588"/>
    </location>
</feature>
<feature type="transmembrane region" description="Helical" evidence="9">
    <location>
        <begin position="216"/>
        <end position="237"/>
    </location>
</feature>
<accession>A0A8B2NVY5</accession>
<dbReference type="InterPro" id="IPR004681">
    <property type="entry name" value="TRAP_DctM"/>
</dbReference>
<dbReference type="GO" id="GO:0022857">
    <property type="term" value="F:transmembrane transporter activity"/>
    <property type="evidence" value="ECO:0007669"/>
    <property type="project" value="UniProtKB-UniRule"/>
</dbReference>
<evidence type="ECO:0000313" key="12">
    <source>
        <dbReference type="Proteomes" id="UP000249590"/>
    </source>
</evidence>
<evidence type="ECO:0000256" key="6">
    <source>
        <dbReference type="ARBA" id="ARBA00023136"/>
    </source>
</evidence>
<keyword evidence="3 7" id="KW-0997">Cell inner membrane</keyword>
<keyword evidence="6 9" id="KW-0472">Membrane</keyword>
<feature type="transmembrane region" description="Helical" evidence="9">
    <location>
        <begin position="565"/>
        <end position="589"/>
    </location>
</feature>
<dbReference type="InterPro" id="IPR010656">
    <property type="entry name" value="DctM"/>
</dbReference>
<keyword evidence="12" id="KW-1185">Reference proteome</keyword>
<sequence length="597" mass="58410">MPESDQDRERRTMRAGAARIPGGVEAAADVAATLLLAVLVAALSLNVAARVFDLPVVGAALVAGWAFGALAFATLPTLLASDESGPRAGLAALIAGFAAATLAAGLADAAGRVGGVEPVLAIPRAWRYVVGAGFAVLALVAALRRPSAVAGIAVGVAISLVPIPPQGPLAGVAVFAVALWARVPVALALVAGVAVAPGHLSEAALAQNLMRGLSPYVLLAIPLFILSAALMLAGGIGERLVAAAGWFARRRRSALGEANVFASALFGGVSGSSIADAALGARLLVPAMVAAGYPAARAAAITAASAVLPNILPPSIALLLAAASTDQSVGALWVAGLGAGVVLAATLWFAVRITPVGAPSSLIPSPARADGSAPSPAAGATPVSGSPQPSGQPATPHVLWGLLPPLAIAVAVLGGLRLGLVTSVEAGLLAVAMSALFAVRAGAGPLLAALRDAARQSGRVALLIGAAAPVGFIFATSGLDAATFLPDGPVWVALVAATGIALLIGTVLDVGAAILLLMPVLVPAVGGDMIHATVVLTVALLLGGLTPPVGILVLVVKDVTQMKGVYLAVLPYLIALIAGLGVLIALPALTSGLAGLV</sequence>
<reference evidence="11 12" key="1">
    <citation type="submission" date="2018-05" db="EMBL/GenBank/DDBJ databases">
        <title>Acuticoccus sediminis sp. nov., isolated from deep-sea sediment of Indian Ocean.</title>
        <authorList>
            <person name="Liu X."/>
            <person name="Lai Q."/>
            <person name="Du Y."/>
            <person name="Sun F."/>
            <person name="Zhang X."/>
            <person name="Wang S."/>
            <person name="Shao Z."/>
        </authorList>
    </citation>
    <scope>NUCLEOTIDE SEQUENCE [LARGE SCALE GENOMIC DNA]</scope>
    <source>
        <strain evidence="11 12">PTG4-2</strain>
    </source>
</reference>
<comment type="subcellular location">
    <subcellularLocation>
        <location evidence="1 7">Cell inner membrane</location>
        <topology evidence="1 7">Multi-pass membrane protein</topology>
    </subcellularLocation>
</comment>
<evidence type="ECO:0000256" key="4">
    <source>
        <dbReference type="ARBA" id="ARBA00022692"/>
    </source>
</evidence>
<keyword evidence="2" id="KW-1003">Cell membrane</keyword>
<comment type="caution">
    <text evidence="11">The sequence shown here is derived from an EMBL/GenBank/DDBJ whole genome shotgun (WGS) entry which is preliminary data.</text>
</comment>
<dbReference type="GO" id="GO:0005886">
    <property type="term" value="C:plasma membrane"/>
    <property type="evidence" value="ECO:0007669"/>
    <property type="project" value="UniProtKB-SubCell"/>
</dbReference>
<organism evidence="11 12">
    <name type="scientific">Acuticoccus sediminis</name>
    <dbReference type="NCBI Taxonomy" id="2184697"/>
    <lineage>
        <taxon>Bacteria</taxon>
        <taxon>Pseudomonadati</taxon>
        <taxon>Pseudomonadota</taxon>
        <taxon>Alphaproteobacteria</taxon>
        <taxon>Hyphomicrobiales</taxon>
        <taxon>Amorphaceae</taxon>
        <taxon>Acuticoccus</taxon>
    </lineage>
</organism>
<feature type="transmembrane region" description="Helical" evidence="9">
    <location>
        <begin position="30"/>
        <end position="49"/>
    </location>
</feature>
<gene>
    <name evidence="11" type="ORF">DLJ53_14740</name>
</gene>
<feature type="compositionally biased region" description="Low complexity" evidence="8">
    <location>
        <begin position="364"/>
        <end position="393"/>
    </location>
</feature>
<evidence type="ECO:0000256" key="7">
    <source>
        <dbReference type="RuleBase" id="RU369079"/>
    </source>
</evidence>
<feature type="region of interest" description="Disordered" evidence="8">
    <location>
        <begin position="364"/>
        <end position="394"/>
    </location>
</feature>
<dbReference type="PANTHER" id="PTHR33362">
    <property type="entry name" value="SIALIC ACID TRAP TRANSPORTER PERMEASE PROTEIN SIAT-RELATED"/>
    <property type="match status" value="1"/>
</dbReference>
<feature type="transmembrane region" description="Helical" evidence="9">
    <location>
        <begin position="125"/>
        <end position="142"/>
    </location>
</feature>
<feature type="transmembrane region" description="Helical" evidence="9">
    <location>
        <begin position="330"/>
        <end position="351"/>
    </location>
</feature>
<protein>
    <recommendedName>
        <fullName evidence="10">TRAP C4-dicarboxylate transport system permease DctM subunit domain-containing protein</fullName>
    </recommendedName>
</protein>
<evidence type="ECO:0000256" key="3">
    <source>
        <dbReference type="ARBA" id="ARBA00022519"/>
    </source>
</evidence>
<evidence type="ECO:0000313" key="11">
    <source>
        <dbReference type="EMBL" id="RAI00521.1"/>
    </source>
</evidence>
<evidence type="ECO:0000256" key="1">
    <source>
        <dbReference type="ARBA" id="ARBA00004429"/>
    </source>
</evidence>
<feature type="transmembrane region" description="Helical" evidence="9">
    <location>
        <begin position="299"/>
        <end position="323"/>
    </location>
</feature>
<keyword evidence="5 9" id="KW-1133">Transmembrane helix</keyword>
<feature type="transmembrane region" description="Helical" evidence="9">
    <location>
        <begin position="530"/>
        <end position="556"/>
    </location>
</feature>
<feature type="transmembrane region" description="Helical" evidence="9">
    <location>
        <begin position="56"/>
        <end position="78"/>
    </location>
</feature>
<dbReference type="Pfam" id="PF06808">
    <property type="entry name" value="DctM"/>
    <property type="match status" value="1"/>
</dbReference>
<feature type="transmembrane region" description="Helical" evidence="9">
    <location>
        <begin position="258"/>
        <end position="279"/>
    </location>
</feature>
<evidence type="ECO:0000256" key="5">
    <source>
        <dbReference type="ARBA" id="ARBA00022989"/>
    </source>
</evidence>
<evidence type="ECO:0000256" key="2">
    <source>
        <dbReference type="ARBA" id="ARBA00022475"/>
    </source>
</evidence>
<feature type="transmembrane region" description="Helical" evidence="9">
    <location>
        <begin position="460"/>
        <end position="479"/>
    </location>
</feature>
<proteinExistence type="predicted"/>
<name>A0A8B2NVY5_9HYPH</name>
<feature type="transmembrane region" description="Helical" evidence="9">
    <location>
        <begin position="172"/>
        <end position="196"/>
    </location>
</feature>